<evidence type="ECO:0000256" key="6">
    <source>
        <dbReference type="SAM" id="Phobius"/>
    </source>
</evidence>
<evidence type="ECO:0000256" key="5">
    <source>
        <dbReference type="ARBA" id="ARBA00023136"/>
    </source>
</evidence>
<evidence type="ECO:0000256" key="3">
    <source>
        <dbReference type="ARBA" id="ARBA00022692"/>
    </source>
</evidence>
<evidence type="ECO:0000313" key="8">
    <source>
        <dbReference type="EMBL" id="XDI07483.1"/>
    </source>
</evidence>
<dbReference type="GO" id="GO:0016020">
    <property type="term" value="C:membrane"/>
    <property type="evidence" value="ECO:0007669"/>
    <property type="project" value="UniProtKB-SubCell"/>
</dbReference>
<reference evidence="8" key="1">
    <citation type="submission" date="2024-05" db="EMBL/GenBank/DDBJ databases">
        <title>Herbiconiux sp. A18JL235.</title>
        <authorList>
            <person name="Zhang G."/>
        </authorList>
    </citation>
    <scope>NUCLEOTIDE SEQUENCE</scope>
    <source>
        <strain evidence="8">A18JL235</strain>
    </source>
</reference>
<feature type="transmembrane region" description="Helical" evidence="6">
    <location>
        <begin position="188"/>
        <end position="207"/>
    </location>
</feature>
<comment type="similarity">
    <text evidence="2">Belongs to the EamA transporter family.</text>
</comment>
<organism evidence="8">
    <name type="scientific">Herbiconiux sp. A18JL235</name>
    <dbReference type="NCBI Taxonomy" id="3152363"/>
    <lineage>
        <taxon>Bacteria</taxon>
        <taxon>Bacillati</taxon>
        <taxon>Actinomycetota</taxon>
        <taxon>Actinomycetes</taxon>
        <taxon>Micrococcales</taxon>
        <taxon>Microbacteriaceae</taxon>
        <taxon>Herbiconiux</taxon>
    </lineage>
</organism>
<dbReference type="Pfam" id="PF00892">
    <property type="entry name" value="EamA"/>
    <property type="match status" value="2"/>
</dbReference>
<dbReference type="RefSeq" id="WP_368499848.1">
    <property type="nucleotide sequence ID" value="NZ_CP162511.1"/>
</dbReference>
<accession>A0AB39BMY5</accession>
<dbReference type="InterPro" id="IPR000620">
    <property type="entry name" value="EamA_dom"/>
</dbReference>
<feature type="transmembrane region" description="Helical" evidence="6">
    <location>
        <begin position="116"/>
        <end position="136"/>
    </location>
</feature>
<feature type="transmembrane region" description="Helical" evidence="6">
    <location>
        <begin position="275"/>
        <end position="294"/>
    </location>
</feature>
<keyword evidence="3 6" id="KW-0812">Transmembrane</keyword>
<keyword evidence="4 6" id="KW-1133">Transmembrane helix</keyword>
<feature type="domain" description="EamA" evidence="7">
    <location>
        <begin position="158"/>
        <end position="292"/>
    </location>
</feature>
<dbReference type="InterPro" id="IPR050638">
    <property type="entry name" value="AA-Vitamin_Transporters"/>
</dbReference>
<feature type="transmembrane region" description="Helical" evidence="6">
    <location>
        <begin position="250"/>
        <end position="269"/>
    </location>
</feature>
<keyword evidence="5 6" id="KW-0472">Membrane</keyword>
<comment type="subcellular location">
    <subcellularLocation>
        <location evidence="1">Membrane</location>
        <topology evidence="1">Multi-pass membrane protein</topology>
    </subcellularLocation>
</comment>
<feature type="transmembrane region" description="Helical" evidence="6">
    <location>
        <begin position="83"/>
        <end position="104"/>
    </location>
</feature>
<gene>
    <name evidence="8" type="ORF">ABFY20_01895</name>
</gene>
<name>A0AB39BMY5_9MICO</name>
<evidence type="ECO:0000256" key="2">
    <source>
        <dbReference type="ARBA" id="ARBA00007362"/>
    </source>
</evidence>
<evidence type="ECO:0000256" key="4">
    <source>
        <dbReference type="ARBA" id="ARBA00022989"/>
    </source>
</evidence>
<dbReference type="SUPFAM" id="SSF103481">
    <property type="entry name" value="Multidrug resistance efflux transporter EmrE"/>
    <property type="match status" value="1"/>
</dbReference>
<dbReference type="PANTHER" id="PTHR32322">
    <property type="entry name" value="INNER MEMBRANE TRANSPORTER"/>
    <property type="match status" value="1"/>
</dbReference>
<sequence>MGLIALASLLWGTTGTAATFAPDAGPLAIGAAALGIGGLMQAAIAVPALRAAWPALRIRLPLVLLGAVAVAVYPLAFYSSMRLAGVAVGSVVSLASAPLASGVLERIVDRLPLSRWWMLAAGLGLVGCVLLSVSKLEAGAGAGAEAEAVAAAGADVPLGILLGLVAGATYAVYSWVARRLIDDGIGRAASMGAVFGAGGLLLMPVLLVTGAPLVATPQAFAVAAYMALVPMFLGYLLFGFGLTRVSASTATIVTLTEPAVAAVLAVLVVGEQLNAVGWAGLGVIALVLVLLSVAPTNARTSTRQGITTDPILG</sequence>
<evidence type="ECO:0000256" key="1">
    <source>
        <dbReference type="ARBA" id="ARBA00004141"/>
    </source>
</evidence>
<feature type="transmembrane region" description="Helical" evidence="6">
    <location>
        <begin position="58"/>
        <end position="77"/>
    </location>
</feature>
<feature type="transmembrane region" description="Helical" evidence="6">
    <location>
        <begin position="219"/>
        <end position="238"/>
    </location>
</feature>
<dbReference type="InterPro" id="IPR037185">
    <property type="entry name" value="EmrE-like"/>
</dbReference>
<dbReference type="AlphaFoldDB" id="A0AB39BMY5"/>
<evidence type="ECO:0000259" key="7">
    <source>
        <dbReference type="Pfam" id="PF00892"/>
    </source>
</evidence>
<feature type="domain" description="EamA" evidence="7">
    <location>
        <begin position="3"/>
        <end position="132"/>
    </location>
</feature>
<protein>
    <submittedName>
        <fullName evidence="8">DMT family transporter</fullName>
    </submittedName>
</protein>
<proteinExistence type="inferred from homology"/>
<dbReference type="PANTHER" id="PTHR32322:SF2">
    <property type="entry name" value="EAMA DOMAIN-CONTAINING PROTEIN"/>
    <property type="match status" value="1"/>
</dbReference>
<dbReference type="EMBL" id="CP162511">
    <property type="protein sequence ID" value="XDI07483.1"/>
    <property type="molecule type" value="Genomic_DNA"/>
</dbReference>
<feature type="transmembrane region" description="Helical" evidence="6">
    <location>
        <begin position="27"/>
        <end position="46"/>
    </location>
</feature>
<feature type="transmembrane region" description="Helical" evidence="6">
    <location>
        <begin position="156"/>
        <end position="176"/>
    </location>
</feature>